<comment type="similarity">
    <text evidence="1">Belongs to the CoA-transferase III family.</text>
</comment>
<dbReference type="InterPro" id="IPR003673">
    <property type="entry name" value="CoA-Trfase_fam_III"/>
</dbReference>
<dbReference type="InterPro" id="IPR044855">
    <property type="entry name" value="CoA-Trfase_III_dom3_sf"/>
</dbReference>
<proteinExistence type="inferred from homology"/>
<reference evidence="3" key="1">
    <citation type="submission" date="2021-01" db="UniProtKB">
        <authorList>
            <consortium name="EnsemblMetazoa"/>
        </authorList>
    </citation>
    <scope>IDENTIFICATION</scope>
</reference>
<evidence type="ECO:0000313" key="3">
    <source>
        <dbReference type="EnsemblMetazoa" id="CLYHEMP017567.1"/>
    </source>
</evidence>
<dbReference type="EnsemblMetazoa" id="CLYHEMT017567.1">
    <property type="protein sequence ID" value="CLYHEMP017567.1"/>
    <property type="gene ID" value="CLYHEMG017567"/>
</dbReference>
<dbReference type="Pfam" id="PF02515">
    <property type="entry name" value="CoA_transf_3"/>
    <property type="match status" value="1"/>
</dbReference>
<dbReference type="Proteomes" id="UP000594262">
    <property type="component" value="Unplaced"/>
</dbReference>
<keyword evidence="4" id="KW-1185">Reference proteome</keyword>
<evidence type="ECO:0000313" key="4">
    <source>
        <dbReference type="Proteomes" id="UP000594262"/>
    </source>
</evidence>
<protein>
    <recommendedName>
        <fullName evidence="5">CoA transferase</fullName>
    </recommendedName>
</protein>
<dbReference type="PANTHER" id="PTHR48207:SF3">
    <property type="entry name" value="SUCCINATE--HYDROXYMETHYLGLUTARATE COA-TRANSFERASE"/>
    <property type="match status" value="1"/>
</dbReference>
<dbReference type="RefSeq" id="XP_066926330.1">
    <property type="nucleotide sequence ID" value="XM_067070229.1"/>
</dbReference>
<accession>A0A7M5X4V7</accession>
<evidence type="ECO:0000256" key="1">
    <source>
        <dbReference type="ARBA" id="ARBA00008383"/>
    </source>
</evidence>
<sequence>MKGPLAGIRICDMTRVLAGPYCTMVLADMGAEVIKIEKPGSGDDTRKWGPPFINGHSYYFLSINRNKKSLAVDVATKSGRKIIYELSKKSDVFIENFVPEKLDSMSLGYNAISKVNPQIIYCSLTGYGSRGPDKLLPGYDLMASAIGGGMHITGRKDGRPMRHGVATTDILTGLYAHSAIIAALYERTLSGKGKKIDCSLLQSQIASMHSHASSYLNANQSTTRMGTEHPNISPYQAFDAKDGCFVIAAANDKHFRSLCHTLELSDIAMDGRFITNPKRVENRDILTNIIQEKISEHSMDYWIHRLEENGVPCGPVNDIGQTYEQPMVKNRIQEFDDPIYGHLRLPGPAVDFEYEDFGEGTSIPSPPPLLGEHTRKVLQDVLNFDAPQIQDLLDRKVIQAPT</sequence>
<evidence type="ECO:0000256" key="2">
    <source>
        <dbReference type="ARBA" id="ARBA00022679"/>
    </source>
</evidence>
<keyword evidence="2" id="KW-0808">Transferase</keyword>
<dbReference type="Gene3D" id="3.30.1540.10">
    <property type="entry name" value="formyl-coa transferase, domain 3"/>
    <property type="match status" value="1"/>
</dbReference>
<organism evidence="3 4">
    <name type="scientific">Clytia hemisphaerica</name>
    <dbReference type="NCBI Taxonomy" id="252671"/>
    <lineage>
        <taxon>Eukaryota</taxon>
        <taxon>Metazoa</taxon>
        <taxon>Cnidaria</taxon>
        <taxon>Hydrozoa</taxon>
        <taxon>Hydroidolina</taxon>
        <taxon>Leptothecata</taxon>
        <taxon>Obeliida</taxon>
        <taxon>Clytiidae</taxon>
        <taxon>Clytia</taxon>
    </lineage>
</organism>
<dbReference type="SUPFAM" id="SSF89796">
    <property type="entry name" value="CoA-transferase family III (CaiB/BaiF)"/>
    <property type="match status" value="1"/>
</dbReference>
<dbReference type="Gene3D" id="3.40.50.10540">
    <property type="entry name" value="Crotonobetainyl-coa:carnitine coa-transferase, domain 1"/>
    <property type="match status" value="1"/>
</dbReference>
<evidence type="ECO:0008006" key="5">
    <source>
        <dbReference type="Google" id="ProtNLM"/>
    </source>
</evidence>
<dbReference type="GeneID" id="136813734"/>
<name>A0A7M5X4V7_9CNID</name>
<dbReference type="InterPro" id="IPR050483">
    <property type="entry name" value="CoA-transferase_III_domain"/>
</dbReference>
<dbReference type="PANTHER" id="PTHR48207">
    <property type="entry name" value="SUCCINATE--HYDROXYMETHYLGLUTARATE COA-TRANSFERASE"/>
    <property type="match status" value="1"/>
</dbReference>
<dbReference type="GO" id="GO:0047369">
    <property type="term" value="F:succinate-hydroxymethylglutarate CoA-transferase activity"/>
    <property type="evidence" value="ECO:0007669"/>
    <property type="project" value="TreeGrafter"/>
</dbReference>
<dbReference type="AlphaFoldDB" id="A0A7M5X4V7"/>
<dbReference type="InterPro" id="IPR023606">
    <property type="entry name" value="CoA-Trfase_III_dom_1_sf"/>
</dbReference>
<dbReference type="OrthoDB" id="5863171at2759"/>
<dbReference type="GO" id="GO:0005739">
    <property type="term" value="C:mitochondrion"/>
    <property type="evidence" value="ECO:0007669"/>
    <property type="project" value="TreeGrafter"/>
</dbReference>